<dbReference type="InterPro" id="IPR053927">
    <property type="entry name" value="FlgK_helical"/>
</dbReference>
<comment type="similarity">
    <text evidence="3">Belongs to the flagella basal body rod proteins family.</text>
</comment>
<dbReference type="SUPFAM" id="SSF64518">
    <property type="entry name" value="Phase 1 flagellin"/>
    <property type="match status" value="2"/>
</dbReference>
<evidence type="ECO:0000256" key="5">
    <source>
        <dbReference type="ARBA" id="ARBA00022525"/>
    </source>
</evidence>
<dbReference type="Pfam" id="PF22638">
    <property type="entry name" value="FlgK_D1"/>
    <property type="match status" value="1"/>
</dbReference>
<comment type="subcellular location">
    <subcellularLocation>
        <location evidence="1">Bacterial flagellum</location>
    </subcellularLocation>
    <subcellularLocation>
        <location evidence="2">Secreted</location>
    </subcellularLocation>
</comment>
<evidence type="ECO:0000259" key="7">
    <source>
        <dbReference type="Pfam" id="PF00460"/>
    </source>
</evidence>
<dbReference type="AlphaFoldDB" id="A0A2A2I3L0"/>
<accession>A0A2A2I3L0</accession>
<evidence type="ECO:0000313" key="10">
    <source>
        <dbReference type="EMBL" id="PAV26227.1"/>
    </source>
</evidence>
<proteinExistence type="inferred from homology"/>
<evidence type="ECO:0000259" key="9">
    <source>
        <dbReference type="Pfam" id="PF22638"/>
    </source>
</evidence>
<dbReference type="PRINTS" id="PR01005">
    <property type="entry name" value="FLGHOOKAP1"/>
</dbReference>
<reference evidence="10 11" key="1">
    <citation type="submission" date="2017-07" db="EMBL/GenBank/DDBJ databases">
        <title>Tamlnaduibacter salinus (Mi-7) genome sequencing.</title>
        <authorList>
            <person name="Verma A."/>
            <person name="Krishnamurthi S."/>
        </authorList>
    </citation>
    <scope>NUCLEOTIDE SEQUENCE [LARGE SCALE GENOMIC DNA]</scope>
    <source>
        <strain evidence="10 11">Mi-7</strain>
    </source>
</reference>
<dbReference type="EMBL" id="NMPM01000033">
    <property type="protein sequence ID" value="PAV26227.1"/>
    <property type="molecule type" value="Genomic_DNA"/>
</dbReference>
<dbReference type="GO" id="GO:0005576">
    <property type="term" value="C:extracellular region"/>
    <property type="evidence" value="ECO:0007669"/>
    <property type="project" value="UniProtKB-SubCell"/>
</dbReference>
<evidence type="ECO:0000256" key="6">
    <source>
        <dbReference type="ARBA" id="ARBA00023143"/>
    </source>
</evidence>
<dbReference type="PROSITE" id="PS00588">
    <property type="entry name" value="FLAGELLA_BB_ROD"/>
    <property type="match status" value="1"/>
</dbReference>
<organism evidence="10 11">
    <name type="scientific">Tamilnaduibacter salinus</name>
    <dbReference type="NCBI Taxonomy" id="1484056"/>
    <lineage>
        <taxon>Bacteria</taxon>
        <taxon>Pseudomonadati</taxon>
        <taxon>Pseudomonadota</taxon>
        <taxon>Gammaproteobacteria</taxon>
        <taxon>Pseudomonadales</taxon>
        <taxon>Marinobacteraceae</taxon>
        <taxon>Tamilnaduibacter</taxon>
    </lineage>
</organism>
<evidence type="ECO:0000313" key="11">
    <source>
        <dbReference type="Proteomes" id="UP000218332"/>
    </source>
</evidence>
<dbReference type="InterPro" id="IPR001444">
    <property type="entry name" value="Flag_bb_rod_N"/>
</dbReference>
<evidence type="ECO:0000259" key="8">
    <source>
        <dbReference type="Pfam" id="PF06429"/>
    </source>
</evidence>
<evidence type="ECO:0000256" key="2">
    <source>
        <dbReference type="ARBA" id="ARBA00004613"/>
    </source>
</evidence>
<protein>
    <recommendedName>
        <fullName evidence="4">Flagellar hook-associated protein 1</fullName>
    </recommendedName>
</protein>
<evidence type="ECO:0000256" key="4">
    <source>
        <dbReference type="ARBA" id="ARBA00016244"/>
    </source>
</evidence>
<gene>
    <name evidence="10" type="ORF">CF392_06850</name>
</gene>
<evidence type="ECO:0000256" key="3">
    <source>
        <dbReference type="ARBA" id="ARBA00009677"/>
    </source>
</evidence>
<name>A0A2A2I3L0_9GAMM</name>
<dbReference type="RefSeq" id="WP_095610719.1">
    <property type="nucleotide sequence ID" value="NZ_NMPM01000033.1"/>
</dbReference>
<feature type="domain" description="Flagellar basal body rod protein N-terminal" evidence="7">
    <location>
        <begin position="6"/>
        <end position="34"/>
    </location>
</feature>
<dbReference type="InterPro" id="IPR002371">
    <property type="entry name" value="FlgK"/>
</dbReference>
<dbReference type="NCBIfam" id="TIGR02492">
    <property type="entry name" value="flgK_ends"/>
    <property type="match status" value="1"/>
</dbReference>
<dbReference type="Pfam" id="PF06429">
    <property type="entry name" value="Flg_bbr_C"/>
    <property type="match status" value="1"/>
</dbReference>
<dbReference type="PANTHER" id="PTHR30033:SF1">
    <property type="entry name" value="FLAGELLAR HOOK-ASSOCIATED PROTEIN 1"/>
    <property type="match status" value="1"/>
</dbReference>
<dbReference type="GO" id="GO:0009424">
    <property type="term" value="C:bacterial-type flagellum hook"/>
    <property type="evidence" value="ECO:0007669"/>
    <property type="project" value="InterPro"/>
</dbReference>
<keyword evidence="10" id="KW-0969">Cilium</keyword>
<feature type="domain" description="Flagellar basal-body/hook protein C-terminal" evidence="8">
    <location>
        <begin position="636"/>
        <end position="673"/>
    </location>
</feature>
<sequence>MAGLINIGLSGILGHQAALNTTGNNISNANTDGYSRQRVDFESSPGMRTGAGTIGTGVNISNIERITNEFVTQQVRTDTSLSSEQEVLNTELSRLDNLLGGESTGLNSALNNFFSSLQSAAEDPSALPQRKLVLSEANELASRFQSLQTELRQQRDSVTGQMANAAKDVNSLIASVADLNTKISETPGLAQGEMPNNLLDQRDEKLRELSELVKINVSQADGQQVNVSLTGGQALVVGGRAASLDTVESQSDPNQLDFQLRTGNRVARVTEQIVGGTMGGLRTFQEQALEPAFDELGRVAIAVSEQVNHQHAIGMDLEGDLGGNLFTDINSDAVRLSRVTADSGNAPPQDATIGVEITDSNQLDGRSYQLRFGGNNGNNYELIDRTSGEVVSQGSLPSPLPAEIAQDGFNVQIEEGTFQQGDRFLIQPTKNAAANIGVEIEREQDLALASPIKAEADSGNAGNGVINQGTMLNVDNPLTNQRLDSFSQQGELNPPLMIRFSDTENYEILDASDPNNPQSFVPPQTGSFEPGRPNEIFTEDPTDPNYRGFQFAINGNPEANDTFLISYNGDGTSDNRNAQLLGGLGTKDTMNNGNQNFSEAYGGLVETVGVQTRQSDLDLEAGKALLEQSTNQEQSISGVNLDEEAGRLIQYQNAYSANARVMSVAQELFNTLLGTFQ</sequence>
<dbReference type="InterPro" id="IPR019776">
    <property type="entry name" value="Flagellar_basal_body_rod_CS"/>
</dbReference>
<keyword evidence="10" id="KW-0282">Flagellum</keyword>
<dbReference type="InterPro" id="IPR010930">
    <property type="entry name" value="Flg_bb/hook_C_dom"/>
</dbReference>
<dbReference type="PANTHER" id="PTHR30033">
    <property type="entry name" value="FLAGELLAR HOOK-ASSOCIATED PROTEIN 1"/>
    <property type="match status" value="1"/>
</dbReference>
<feature type="domain" description="Flagellar hook-associated protein FlgK helical" evidence="9">
    <location>
        <begin position="92"/>
        <end position="326"/>
    </location>
</feature>
<keyword evidence="11" id="KW-1185">Reference proteome</keyword>
<keyword evidence="6" id="KW-0975">Bacterial flagellum</keyword>
<keyword evidence="10" id="KW-0966">Cell projection</keyword>
<dbReference type="Proteomes" id="UP000218332">
    <property type="component" value="Unassembled WGS sequence"/>
</dbReference>
<comment type="caution">
    <text evidence="10">The sequence shown here is derived from an EMBL/GenBank/DDBJ whole genome shotgun (WGS) entry which is preliminary data.</text>
</comment>
<evidence type="ECO:0000256" key="1">
    <source>
        <dbReference type="ARBA" id="ARBA00004365"/>
    </source>
</evidence>
<dbReference type="GO" id="GO:0044780">
    <property type="term" value="P:bacterial-type flagellum assembly"/>
    <property type="evidence" value="ECO:0007669"/>
    <property type="project" value="InterPro"/>
</dbReference>
<dbReference type="GO" id="GO:0005198">
    <property type="term" value="F:structural molecule activity"/>
    <property type="evidence" value="ECO:0007669"/>
    <property type="project" value="InterPro"/>
</dbReference>
<keyword evidence="5" id="KW-0964">Secreted</keyword>
<dbReference type="Pfam" id="PF00460">
    <property type="entry name" value="Flg_bb_rod"/>
    <property type="match status" value="1"/>
</dbReference>